<gene>
    <name evidence="3" type="ORF">ICEVflInd1_041</name>
</gene>
<proteinExistence type="predicted"/>
<evidence type="ECO:0000259" key="2">
    <source>
        <dbReference type="Pfam" id="PF18145"/>
    </source>
</evidence>
<evidence type="ECO:0008006" key="4">
    <source>
        <dbReference type="Google" id="ProtNLM"/>
    </source>
</evidence>
<organism evidence="3">
    <name type="scientific">Vibrio fluvialis</name>
    <dbReference type="NCBI Taxonomy" id="676"/>
    <lineage>
        <taxon>Bacteria</taxon>
        <taxon>Pseudomonadati</taxon>
        <taxon>Pseudomonadota</taxon>
        <taxon>Gammaproteobacteria</taxon>
        <taxon>Vibrionales</taxon>
        <taxon>Vibrionaceae</taxon>
        <taxon>Vibrio</taxon>
    </lineage>
</organism>
<evidence type="ECO:0000259" key="1">
    <source>
        <dbReference type="Pfam" id="PF13391"/>
    </source>
</evidence>
<dbReference type="Pfam" id="PF13391">
    <property type="entry name" value="HNH_2"/>
    <property type="match status" value="1"/>
</dbReference>
<protein>
    <recommendedName>
        <fullName evidence="4">HNH endonuclease</fullName>
    </recommendedName>
</protein>
<dbReference type="InterPro" id="IPR003615">
    <property type="entry name" value="HNH_nuc"/>
</dbReference>
<dbReference type="NCBIfam" id="NF033611">
    <property type="entry name" value="SAVED"/>
    <property type="match status" value="1"/>
</dbReference>
<sequence length="384" mass="44290">MVVEVTRHIKRPVERELWARAAARCQFSGCNKLLYKSAVTQESVNVSQNAHIYAFSENGPRGWGLFKTKPTSLNDVSNLMLMCYDCHKKIDQKGSEDRYPADLLISWKMQHEQRIEILTGIDPDRKSNVVLYGANIGTERSPINYHGCVEAMFPNWYPATEKPVTLSMVSELKDHSEQFWQAESQHLTKRFQSKISSIIEEESCKHFSLFALAPQPLLIKLGALLTDKIDVETYQLHREPKGWFWQDCSDNFEYIINRPQNMEGKPALVLSLSDHVSHERITRVIGPDTSIWEVTIKQPHNDFMQSKQQLSLFRKCIRKLIVEIKNTHGDATPLQIFPVMPVSCAVELGRARMPKADMPWLIYDHDIKTQQFVMAIELRGDLYE</sequence>
<feature type="domain" description="HNH nuclease" evidence="1">
    <location>
        <begin position="25"/>
        <end position="92"/>
    </location>
</feature>
<evidence type="ECO:0000313" key="3">
    <source>
        <dbReference type="EMBL" id="AIP92399.1"/>
    </source>
</evidence>
<accession>A0A089G4V1</accession>
<feature type="domain" description="SMODS-associated and fused to various effectors" evidence="2">
    <location>
        <begin position="189"/>
        <end position="378"/>
    </location>
</feature>
<name>A0A089G4V1_VIBFL</name>
<dbReference type="Pfam" id="PF18145">
    <property type="entry name" value="SAVED"/>
    <property type="match status" value="1"/>
</dbReference>
<dbReference type="AlphaFoldDB" id="A0A089G4V1"/>
<reference evidence="3" key="1">
    <citation type="submission" date="2014-07" db="EMBL/GenBank/DDBJ databases">
        <title>Transfer Activation of Mobile Antibiotic Resistance Encoding Elements: Unraveling the SetCD Regulon.</title>
        <authorList>
            <person name="Poulin-Laprade D."/>
            <person name="Matteau D."/>
            <person name="Jacques P.-E."/>
            <person name="Rodrigue S."/>
            <person name="Burrus V."/>
        </authorList>
    </citation>
    <scope>NUCLEOTIDE SEQUENCE</scope>
    <source>
        <strain evidence="3">H08942</strain>
    </source>
</reference>
<dbReference type="EMBL" id="KM213605">
    <property type="protein sequence ID" value="AIP92399.1"/>
    <property type="molecule type" value="Genomic_DNA"/>
</dbReference>
<dbReference type="InterPro" id="IPR040836">
    <property type="entry name" value="SAVED"/>
</dbReference>